<evidence type="ECO:0000256" key="1">
    <source>
        <dbReference type="SAM" id="MobiDB-lite"/>
    </source>
</evidence>
<gene>
    <name evidence="2" type="ORF">OEA66_20130</name>
</gene>
<evidence type="ECO:0000313" key="2">
    <source>
        <dbReference type="EMBL" id="MCX8534664.1"/>
    </source>
</evidence>
<protein>
    <submittedName>
        <fullName evidence="2">Uncharacterized protein</fullName>
    </submittedName>
</protein>
<evidence type="ECO:0000313" key="3">
    <source>
        <dbReference type="Proteomes" id="UP001070176"/>
    </source>
</evidence>
<sequence>MGERVGGNGAEGPRKPNPNKIYGPKGGVLIEEVIIKGIKKSNIPTFSQAPDKRIPTTMGAALQDYRDSSPMAGYGTSMGMNIVGKGIMDQLLDFGNFLRNSFGNKSDYSGLGPRMTKWDGNTMSATETRC</sequence>
<comment type="caution">
    <text evidence="2">The sequence shown here is derived from an EMBL/GenBank/DDBJ whole genome shotgun (WGS) entry which is preliminary data.</text>
</comment>
<name>A0ABT3Y9C4_9FLAO</name>
<organism evidence="2 3">
    <name type="scientific">Chryseobacterium luquanense</name>
    <dbReference type="NCBI Taxonomy" id="2983766"/>
    <lineage>
        <taxon>Bacteria</taxon>
        <taxon>Pseudomonadati</taxon>
        <taxon>Bacteroidota</taxon>
        <taxon>Flavobacteriia</taxon>
        <taxon>Flavobacteriales</taxon>
        <taxon>Weeksellaceae</taxon>
        <taxon>Chryseobacterium group</taxon>
        <taxon>Chryseobacterium</taxon>
    </lineage>
</organism>
<proteinExistence type="predicted"/>
<feature type="compositionally biased region" description="Gly residues" evidence="1">
    <location>
        <begin position="1"/>
        <end position="10"/>
    </location>
</feature>
<dbReference type="Proteomes" id="UP001070176">
    <property type="component" value="Unassembled WGS sequence"/>
</dbReference>
<feature type="region of interest" description="Disordered" evidence="1">
    <location>
        <begin position="1"/>
        <end position="23"/>
    </location>
</feature>
<reference evidence="2" key="1">
    <citation type="submission" date="2022-10" db="EMBL/GenBank/DDBJ databases">
        <title>Chryseobacterium sp. nov., a novel bacterial species.</title>
        <authorList>
            <person name="Cao Y."/>
        </authorList>
    </citation>
    <scope>NUCLEOTIDE SEQUENCE</scope>
    <source>
        <strain evidence="2">KC 927</strain>
    </source>
</reference>
<keyword evidence="3" id="KW-1185">Reference proteome</keyword>
<accession>A0ABT3Y9C4</accession>
<dbReference type="EMBL" id="JAOVZV010000031">
    <property type="protein sequence ID" value="MCX8534664.1"/>
    <property type="molecule type" value="Genomic_DNA"/>
</dbReference>